<dbReference type="Pfam" id="PF07691">
    <property type="entry name" value="PA14"/>
    <property type="match status" value="1"/>
</dbReference>
<reference evidence="3 4" key="1">
    <citation type="submission" date="2020-08" db="EMBL/GenBank/DDBJ databases">
        <title>Functional genomics of gut bacteria from endangered species of beetles.</title>
        <authorList>
            <person name="Carlos-Shanley C."/>
        </authorList>
    </citation>
    <scope>NUCLEOTIDE SEQUENCE [LARGE SCALE GENOMIC DNA]</scope>
    <source>
        <strain evidence="3 4">S00070</strain>
    </source>
</reference>
<dbReference type="Proteomes" id="UP000524404">
    <property type="component" value="Unassembled WGS sequence"/>
</dbReference>
<feature type="domain" description="PA14" evidence="2">
    <location>
        <begin position="245"/>
        <end position="381"/>
    </location>
</feature>
<evidence type="ECO:0000259" key="2">
    <source>
        <dbReference type="PROSITE" id="PS51820"/>
    </source>
</evidence>
<sequence>MSNLQIMKKAWLVSALCLPMLVNAQQSVSLDDMSFWKTSDKTNWQIASDVTADITKPETMTLATGKGVLANLPNPQNRANLQSVAEFADVDVSFDFMMAVHSNSGFYLMGRYEIQLLDSWGVKNPATGDCGGIYKRRRYENGKEILFEGHAPRLNACLAPGLWQHMDISFQAPRFDASGKKIANAKVLSIKLNGYIIQENVELTGPTGGPISETEAPTGPFMIQGDHGPVAFRNFKLSNLGGKPAELSDISYKVFYGNFREPKDFLSKKPDVTGKLDKLTWEVGTKTNDFAQIFNATLKVPEAGKHTFTFQAGGKYYVNVNGKELLADEWTTSRDKRTASMDLPAGNVPVEITIYKTDGWVSPILGMEVQGPNFRAVPFHTLGSVLAGTPSDPILLDAPESTLLRSFSDIYKDGKKPKRIVHAINVGNPAKLHYTYDLDNGSIAQIWKGDFLNTSPMWDDRGDGSSRPRGPILNLGDVPLIVSGETKTSLTDAVASNANFRTLGYDVDADNLPTFRYQIYGTEVEDQVRVIDGKYLSRTLTLKNPEANTALLCRLAVGKSITKLTDDLYEVDGKNYFIKVSSAATIEKSGDNTILLVPVKDKVQYSVMW</sequence>
<dbReference type="InterPro" id="IPR010496">
    <property type="entry name" value="AL/BT2_dom"/>
</dbReference>
<feature type="chain" id="PRO_5032520656" description="PA14 domain-containing protein" evidence="1">
    <location>
        <begin position="25"/>
        <end position="609"/>
    </location>
</feature>
<evidence type="ECO:0000313" key="3">
    <source>
        <dbReference type="EMBL" id="MBB6001644.1"/>
    </source>
</evidence>
<dbReference type="AlphaFoldDB" id="A0A841EH95"/>
<accession>A0A841EH95</accession>
<keyword evidence="1" id="KW-0732">Signal</keyword>
<protein>
    <recommendedName>
        <fullName evidence="2">PA14 domain-containing protein</fullName>
    </recommendedName>
</protein>
<evidence type="ECO:0000313" key="4">
    <source>
        <dbReference type="Proteomes" id="UP000524404"/>
    </source>
</evidence>
<dbReference type="InterPro" id="IPR011658">
    <property type="entry name" value="PA14_dom"/>
</dbReference>
<gene>
    <name evidence="3" type="ORF">HNP25_000283</name>
</gene>
<comment type="caution">
    <text evidence="3">The sequence shown here is derived from an EMBL/GenBank/DDBJ whole genome shotgun (WGS) entry which is preliminary data.</text>
</comment>
<feature type="signal peptide" evidence="1">
    <location>
        <begin position="1"/>
        <end position="24"/>
    </location>
</feature>
<dbReference type="Gene3D" id="2.60.120.560">
    <property type="entry name" value="Exo-inulinase, domain 1"/>
    <property type="match status" value="1"/>
</dbReference>
<evidence type="ECO:0000256" key="1">
    <source>
        <dbReference type="SAM" id="SignalP"/>
    </source>
</evidence>
<name>A0A841EH95_9BACT</name>
<dbReference type="GO" id="GO:0016787">
    <property type="term" value="F:hydrolase activity"/>
    <property type="evidence" value="ECO:0007669"/>
    <property type="project" value="InterPro"/>
</dbReference>
<dbReference type="RefSeq" id="WP_184129067.1">
    <property type="nucleotide sequence ID" value="NZ_JACHKT010000001.1"/>
</dbReference>
<dbReference type="EMBL" id="JACHKT010000001">
    <property type="protein sequence ID" value="MBB6001644.1"/>
    <property type="molecule type" value="Genomic_DNA"/>
</dbReference>
<dbReference type="PROSITE" id="PS51820">
    <property type="entry name" value="PA14"/>
    <property type="match status" value="1"/>
</dbReference>
<organism evidence="3 4">
    <name type="scientific">Arcicella rosea</name>
    <dbReference type="NCBI Taxonomy" id="502909"/>
    <lineage>
        <taxon>Bacteria</taxon>
        <taxon>Pseudomonadati</taxon>
        <taxon>Bacteroidota</taxon>
        <taxon>Cytophagia</taxon>
        <taxon>Cytophagales</taxon>
        <taxon>Flectobacillaceae</taxon>
        <taxon>Arcicella</taxon>
    </lineage>
</organism>
<dbReference type="Pfam" id="PF06439">
    <property type="entry name" value="3keto-disac_hyd"/>
    <property type="match status" value="1"/>
</dbReference>
<dbReference type="InterPro" id="IPR037524">
    <property type="entry name" value="PA14/GLEYA"/>
</dbReference>
<proteinExistence type="predicted"/>
<dbReference type="Gene3D" id="2.60.120.380">
    <property type="match status" value="1"/>
</dbReference>
<keyword evidence="4" id="KW-1185">Reference proteome</keyword>